<protein>
    <submittedName>
        <fullName evidence="2">Uncharacterized protein</fullName>
    </submittedName>
</protein>
<sequence>MRDIRKGMLAEKNSGCETPGWNVGGEEFRMRDIRMECRRRRIPDARHPGGMSENFRPGGMSDATHRKGDRLHVQERERATWHF</sequence>
<feature type="region of interest" description="Disordered" evidence="1">
    <location>
        <begin position="40"/>
        <end position="83"/>
    </location>
</feature>
<proteinExistence type="predicted"/>
<evidence type="ECO:0000256" key="1">
    <source>
        <dbReference type="SAM" id="MobiDB-lite"/>
    </source>
</evidence>
<reference evidence="2 3" key="1">
    <citation type="journal article" date="2023" name="Hortic Res">
        <title>The complete reference genome for grapevine (Vitis vinifera L.) genetics and breeding.</title>
        <authorList>
            <person name="Shi X."/>
            <person name="Cao S."/>
            <person name="Wang X."/>
            <person name="Huang S."/>
            <person name="Wang Y."/>
            <person name="Liu Z."/>
            <person name="Liu W."/>
            <person name="Leng X."/>
            <person name="Peng Y."/>
            <person name="Wang N."/>
            <person name="Wang Y."/>
            <person name="Ma Z."/>
            <person name="Xu X."/>
            <person name="Zhang F."/>
            <person name="Xue H."/>
            <person name="Zhong H."/>
            <person name="Wang Y."/>
            <person name="Zhang K."/>
            <person name="Velt A."/>
            <person name="Avia K."/>
            <person name="Holtgrawe D."/>
            <person name="Grimplet J."/>
            <person name="Matus J.T."/>
            <person name="Ware D."/>
            <person name="Wu X."/>
            <person name="Wang H."/>
            <person name="Liu C."/>
            <person name="Fang Y."/>
            <person name="Rustenholz C."/>
            <person name="Cheng Z."/>
            <person name="Xiao H."/>
            <person name="Zhou Y."/>
        </authorList>
    </citation>
    <scope>NUCLEOTIDE SEQUENCE [LARGE SCALE GENOMIC DNA]</scope>
    <source>
        <strain evidence="3">cv. Pinot noir / PN40024</strain>
        <tissue evidence="2">Leaf</tissue>
    </source>
</reference>
<keyword evidence="3" id="KW-1185">Reference proteome</keyword>
<gene>
    <name evidence="2" type="ORF">VitviT2T_010312</name>
</gene>
<dbReference type="Proteomes" id="UP001227230">
    <property type="component" value="Chromosome 7"/>
</dbReference>
<organism evidence="2 3">
    <name type="scientific">Vitis vinifera</name>
    <name type="common">Grape</name>
    <dbReference type="NCBI Taxonomy" id="29760"/>
    <lineage>
        <taxon>Eukaryota</taxon>
        <taxon>Viridiplantae</taxon>
        <taxon>Streptophyta</taxon>
        <taxon>Embryophyta</taxon>
        <taxon>Tracheophyta</taxon>
        <taxon>Spermatophyta</taxon>
        <taxon>Magnoliopsida</taxon>
        <taxon>eudicotyledons</taxon>
        <taxon>Gunneridae</taxon>
        <taxon>Pentapetalae</taxon>
        <taxon>rosids</taxon>
        <taxon>Vitales</taxon>
        <taxon>Vitaceae</taxon>
        <taxon>Viteae</taxon>
        <taxon>Vitis</taxon>
    </lineage>
</organism>
<accession>A0ABY9C837</accession>
<feature type="compositionally biased region" description="Basic and acidic residues" evidence="1">
    <location>
        <begin position="63"/>
        <end position="83"/>
    </location>
</feature>
<evidence type="ECO:0000313" key="2">
    <source>
        <dbReference type="EMBL" id="WJZ91217.1"/>
    </source>
</evidence>
<evidence type="ECO:0000313" key="3">
    <source>
        <dbReference type="Proteomes" id="UP001227230"/>
    </source>
</evidence>
<dbReference type="EMBL" id="CP126654">
    <property type="protein sequence ID" value="WJZ91217.1"/>
    <property type="molecule type" value="Genomic_DNA"/>
</dbReference>
<name>A0ABY9C837_VITVI</name>